<dbReference type="AlphaFoldDB" id="A0A6A6QJB1"/>
<feature type="compositionally biased region" description="Basic and acidic residues" evidence="1">
    <location>
        <begin position="261"/>
        <end position="273"/>
    </location>
</feature>
<organism evidence="2 3">
    <name type="scientific">Lophium mytilinum</name>
    <dbReference type="NCBI Taxonomy" id="390894"/>
    <lineage>
        <taxon>Eukaryota</taxon>
        <taxon>Fungi</taxon>
        <taxon>Dikarya</taxon>
        <taxon>Ascomycota</taxon>
        <taxon>Pezizomycotina</taxon>
        <taxon>Dothideomycetes</taxon>
        <taxon>Pleosporomycetidae</taxon>
        <taxon>Mytilinidiales</taxon>
        <taxon>Mytilinidiaceae</taxon>
        <taxon>Lophium</taxon>
    </lineage>
</organism>
<evidence type="ECO:0000256" key="1">
    <source>
        <dbReference type="SAM" id="MobiDB-lite"/>
    </source>
</evidence>
<evidence type="ECO:0000313" key="3">
    <source>
        <dbReference type="Proteomes" id="UP000799750"/>
    </source>
</evidence>
<protein>
    <submittedName>
        <fullName evidence="2">Uncharacterized protein</fullName>
    </submittedName>
</protein>
<feature type="compositionally biased region" description="Polar residues" evidence="1">
    <location>
        <begin position="292"/>
        <end position="309"/>
    </location>
</feature>
<accession>A0A6A6QJB1</accession>
<proteinExistence type="predicted"/>
<dbReference type="Proteomes" id="UP000799750">
    <property type="component" value="Unassembled WGS sequence"/>
</dbReference>
<gene>
    <name evidence="2" type="ORF">BU16DRAFT_542650</name>
</gene>
<keyword evidence="3" id="KW-1185">Reference proteome</keyword>
<evidence type="ECO:0000313" key="2">
    <source>
        <dbReference type="EMBL" id="KAF2491537.1"/>
    </source>
</evidence>
<feature type="region of interest" description="Disordered" evidence="1">
    <location>
        <begin position="254"/>
        <end position="309"/>
    </location>
</feature>
<sequence length="309" mass="34820">MSQQADEQLASEYQQLDPLVAERAITSALDQQLQLAHHICAQLQRSNRYQKDIIDYQMTRFREATNFTQTRIQGIQTGLAEIFGHMDGLQGDREGRRLATFEPKQAWKIGLQLQRLFVAFTEACASTLVPMVGETISNRMVELVRDIIGRLGAVVEYIAYSNEELRLVNRSYGNSSFDKEWRKLWNQLESEKEQYCNPAIIDWTKVPSEEDLLSRLNHEPLLAVDFLGVLGIKPHSPEGVEIIRQLKANPKVEKSLSFSRVPEESEATDKSVLDDEPPPMDGSKAAGKPVLESNSSPTDTRKLSTSGCV</sequence>
<reference evidence="2" key="1">
    <citation type="journal article" date="2020" name="Stud. Mycol.">
        <title>101 Dothideomycetes genomes: a test case for predicting lifestyles and emergence of pathogens.</title>
        <authorList>
            <person name="Haridas S."/>
            <person name="Albert R."/>
            <person name="Binder M."/>
            <person name="Bloem J."/>
            <person name="Labutti K."/>
            <person name="Salamov A."/>
            <person name="Andreopoulos B."/>
            <person name="Baker S."/>
            <person name="Barry K."/>
            <person name="Bills G."/>
            <person name="Bluhm B."/>
            <person name="Cannon C."/>
            <person name="Castanera R."/>
            <person name="Culley D."/>
            <person name="Daum C."/>
            <person name="Ezra D."/>
            <person name="Gonzalez J."/>
            <person name="Henrissat B."/>
            <person name="Kuo A."/>
            <person name="Liang C."/>
            <person name="Lipzen A."/>
            <person name="Lutzoni F."/>
            <person name="Magnuson J."/>
            <person name="Mondo S."/>
            <person name="Nolan M."/>
            <person name="Ohm R."/>
            <person name="Pangilinan J."/>
            <person name="Park H.-J."/>
            <person name="Ramirez L."/>
            <person name="Alfaro M."/>
            <person name="Sun H."/>
            <person name="Tritt A."/>
            <person name="Yoshinaga Y."/>
            <person name="Zwiers L.-H."/>
            <person name="Turgeon B."/>
            <person name="Goodwin S."/>
            <person name="Spatafora J."/>
            <person name="Crous P."/>
            <person name="Grigoriev I."/>
        </authorList>
    </citation>
    <scope>NUCLEOTIDE SEQUENCE</scope>
    <source>
        <strain evidence="2">CBS 269.34</strain>
    </source>
</reference>
<dbReference type="EMBL" id="MU004195">
    <property type="protein sequence ID" value="KAF2491537.1"/>
    <property type="molecule type" value="Genomic_DNA"/>
</dbReference>
<name>A0A6A6QJB1_9PEZI</name>